<dbReference type="InterPro" id="IPR035985">
    <property type="entry name" value="Ubiquitin-activating_enz"/>
</dbReference>
<organism evidence="2 3">
    <name type="scientific">Marinobacter azerbaijanicus</name>
    <dbReference type="NCBI Taxonomy" id="3050455"/>
    <lineage>
        <taxon>Bacteria</taxon>
        <taxon>Pseudomonadati</taxon>
        <taxon>Pseudomonadota</taxon>
        <taxon>Gammaproteobacteria</taxon>
        <taxon>Pseudomonadales</taxon>
        <taxon>Marinobacteraceae</taxon>
        <taxon>Marinobacter</taxon>
    </lineage>
</organism>
<name>A0ABT7ICF1_9GAMM</name>
<dbReference type="Proteomes" id="UP001227964">
    <property type="component" value="Unassembled WGS sequence"/>
</dbReference>
<keyword evidence="3" id="KW-1185">Reference proteome</keyword>
<comment type="caution">
    <text evidence="2">The sequence shown here is derived from an EMBL/GenBank/DDBJ whole genome shotgun (WGS) entry which is preliminary data.</text>
</comment>
<dbReference type="PANTHER" id="PTHR10953">
    <property type="entry name" value="UBIQUITIN-ACTIVATING ENZYME E1"/>
    <property type="match status" value="1"/>
</dbReference>
<dbReference type="PANTHER" id="PTHR10953:SF102">
    <property type="entry name" value="ADENYLYLTRANSFERASE AND SULFURTRANSFERASE MOCS3"/>
    <property type="match status" value="1"/>
</dbReference>
<accession>A0ABT7ICF1</accession>
<gene>
    <name evidence="2" type="ORF">QPM17_10050</name>
</gene>
<protein>
    <submittedName>
        <fullName evidence="2">ThiF family adenylyltransferase</fullName>
    </submittedName>
</protein>
<keyword evidence="2" id="KW-0808">Transferase</keyword>
<evidence type="ECO:0000313" key="3">
    <source>
        <dbReference type="Proteomes" id="UP001227964"/>
    </source>
</evidence>
<dbReference type="RefSeq" id="WP_285390548.1">
    <property type="nucleotide sequence ID" value="NZ_JASSVS010000004.1"/>
</dbReference>
<dbReference type="EMBL" id="JASSVS010000004">
    <property type="protein sequence ID" value="MDL0431472.1"/>
    <property type="molecule type" value="Genomic_DNA"/>
</dbReference>
<evidence type="ECO:0000259" key="1">
    <source>
        <dbReference type="Pfam" id="PF00899"/>
    </source>
</evidence>
<dbReference type="InterPro" id="IPR000594">
    <property type="entry name" value="ThiF_NAD_FAD-bd"/>
</dbReference>
<dbReference type="SUPFAM" id="SSF69572">
    <property type="entry name" value="Activating enzymes of the ubiquitin-like proteins"/>
    <property type="match status" value="1"/>
</dbReference>
<dbReference type="InterPro" id="IPR045886">
    <property type="entry name" value="ThiF/MoeB/HesA"/>
</dbReference>
<evidence type="ECO:0000313" key="2">
    <source>
        <dbReference type="EMBL" id="MDL0431472.1"/>
    </source>
</evidence>
<keyword evidence="2" id="KW-0548">Nucleotidyltransferase</keyword>
<sequence length="326" mass="35744">MTSLMNTLSQGSERVEGTVVYIEDRAVGLIRPSLVEGIDSDNFHYFGGPSGISIVHDPDKKECIIESLIEAGGIIFGDQSEIEQVQSLFINDTTSRTASYFCCIARNCSALINAFRNINSSKVLILGCGGIGSMTALQLAGAGIGSLTMIDDDVVEKSNLNRQYVWTNSDIGRNKVDILVKAINDRFLSTCEGINEKVSTTFFEELDQSYDAIVISADEPLGLAEDLLSRVGEAELPLIVSCGYFQDRAIVKLWDEKSVKKCRAEGKYVNGRRYENFIGPSFGPMNMEIAAIAASAVLHGIAFSSESRLTEENKSKEYSWKPCYYA</sequence>
<dbReference type="Pfam" id="PF00899">
    <property type="entry name" value="ThiF"/>
    <property type="match status" value="1"/>
</dbReference>
<proteinExistence type="predicted"/>
<feature type="domain" description="THIF-type NAD/FAD binding fold" evidence="1">
    <location>
        <begin position="116"/>
        <end position="299"/>
    </location>
</feature>
<dbReference type="Gene3D" id="3.40.50.720">
    <property type="entry name" value="NAD(P)-binding Rossmann-like Domain"/>
    <property type="match status" value="1"/>
</dbReference>
<reference evidence="2 3" key="1">
    <citation type="submission" date="2023-06" db="EMBL/GenBank/DDBJ databases">
        <title>Marinobacter azerbaijanicus a moderately halophilic, isolated from Urmia Lake in Azerbaijan region of Iran.</title>
        <authorList>
            <person name="Sanchez-Porro C."/>
            <person name="Aghdam E.M."/>
            <person name="Saheb S.M."/>
            <person name="Tarhriz V."/>
            <person name="Kazemi E."/>
            <person name="Ammozegar M.A."/>
            <person name="Ventosa A."/>
            <person name="Hejazi M.S."/>
        </authorList>
    </citation>
    <scope>NUCLEOTIDE SEQUENCE [LARGE SCALE GENOMIC DNA]</scope>
    <source>
        <strain evidence="2 3">TBZ242</strain>
    </source>
</reference>
<dbReference type="GO" id="GO:0016779">
    <property type="term" value="F:nucleotidyltransferase activity"/>
    <property type="evidence" value="ECO:0007669"/>
    <property type="project" value="UniProtKB-KW"/>
</dbReference>